<proteinExistence type="predicted"/>
<sequence length="107" mass="11093">MPTATRATPSVASNSSTRADKNAIRSVAIAARRWSADSSAMRCSGPEARPSARRVGMPAIRSNNRAWTAVMAASAAAEGLVVASPISTMKIGIRGSVITTMAIDFKS</sequence>
<dbReference type="Proteomes" id="UP000044938">
    <property type="component" value="Unassembled WGS sequence"/>
</dbReference>
<evidence type="ECO:0000313" key="2">
    <source>
        <dbReference type="EMBL" id="COX23462.1"/>
    </source>
</evidence>
<feature type="region of interest" description="Disordered" evidence="1">
    <location>
        <begin position="1"/>
        <end position="20"/>
    </location>
</feature>
<accession>A0A655JMP3</accession>
<protein>
    <submittedName>
        <fullName evidence="2">Uncharacterized protein</fullName>
    </submittedName>
</protein>
<evidence type="ECO:0000313" key="3">
    <source>
        <dbReference type="Proteomes" id="UP000044938"/>
    </source>
</evidence>
<gene>
    <name evidence="2" type="ORF">ERS007720_04135</name>
</gene>
<organism evidence="2 3">
    <name type="scientific">Mycobacterium tuberculosis</name>
    <dbReference type="NCBI Taxonomy" id="1773"/>
    <lineage>
        <taxon>Bacteria</taxon>
        <taxon>Bacillati</taxon>
        <taxon>Actinomycetota</taxon>
        <taxon>Actinomycetes</taxon>
        <taxon>Mycobacteriales</taxon>
        <taxon>Mycobacteriaceae</taxon>
        <taxon>Mycobacterium</taxon>
        <taxon>Mycobacterium tuberculosis complex</taxon>
    </lineage>
</organism>
<feature type="compositionally biased region" description="Polar residues" evidence="1">
    <location>
        <begin position="1"/>
        <end position="17"/>
    </location>
</feature>
<reference evidence="2 3" key="1">
    <citation type="submission" date="2015-03" db="EMBL/GenBank/DDBJ databases">
        <authorList>
            <consortium name="Pathogen Informatics"/>
        </authorList>
    </citation>
    <scope>NUCLEOTIDE SEQUENCE [LARGE SCALE GENOMIC DNA]</scope>
    <source>
        <strain evidence="2 3">M09401471</strain>
    </source>
</reference>
<evidence type="ECO:0000256" key="1">
    <source>
        <dbReference type="SAM" id="MobiDB-lite"/>
    </source>
</evidence>
<name>A0A655JMP3_MYCTX</name>
<dbReference type="AlphaFoldDB" id="A0A655JMP3"/>
<dbReference type="EMBL" id="CSAJ01000805">
    <property type="protein sequence ID" value="COX23462.1"/>
    <property type="molecule type" value="Genomic_DNA"/>
</dbReference>